<dbReference type="SUPFAM" id="SSF55979">
    <property type="entry name" value="DNA clamp"/>
    <property type="match status" value="1"/>
</dbReference>
<dbReference type="GO" id="GO:0031573">
    <property type="term" value="P:mitotic intra-S DNA damage checkpoint signaling"/>
    <property type="evidence" value="ECO:0007669"/>
    <property type="project" value="TreeGrafter"/>
</dbReference>
<gene>
    <name evidence="2" type="ORF">H4R20_006769</name>
</gene>
<keyword evidence="3" id="KW-1185">Reference proteome</keyword>
<evidence type="ECO:0000313" key="3">
    <source>
        <dbReference type="Proteomes" id="UP001140094"/>
    </source>
</evidence>
<dbReference type="EMBL" id="JANBUO010003187">
    <property type="protein sequence ID" value="KAJ2792228.1"/>
    <property type="molecule type" value="Genomic_DNA"/>
</dbReference>
<name>A0A9W8HP36_9FUNG</name>
<dbReference type="AlphaFoldDB" id="A0A9W8HP36"/>
<organism evidence="2 3">
    <name type="scientific">Coemansia guatemalensis</name>
    <dbReference type="NCBI Taxonomy" id="2761395"/>
    <lineage>
        <taxon>Eukaryota</taxon>
        <taxon>Fungi</taxon>
        <taxon>Fungi incertae sedis</taxon>
        <taxon>Zoopagomycota</taxon>
        <taxon>Kickxellomycotina</taxon>
        <taxon>Kickxellomycetes</taxon>
        <taxon>Kickxellales</taxon>
        <taxon>Kickxellaceae</taxon>
        <taxon>Coemansia</taxon>
    </lineage>
</organism>
<sequence length="339" mass="36268">MEAEIPAASLKPFYRALQCLGRIGSEISFEAQAQHLELIGINASRSAYASFTFGRGFFDAYRVAEAVVRCRVAGRALVGMFRGRGAAAVEHSVLRIEQAAAPVRAGAEDGECRLVVQLAYREGVCRTHRLFYEACDTLHPVYAKDACKGRWRVAARVAAGWVGHFARGQAELTLWMGRDEVRVRSWAEGQYASTARTQGDAAPARTLQTELAVAAAEFDTYSIGGAAAVELTFALREFRAVLQYAEAMALPISAYFDRGGAPLLLSVGTDDIAAEFVLATMTEYAASQGTASTGATSTPHRGSPNVGSIATPGSVPRTVRRDSPQVGSFATPPPPMRGE</sequence>
<dbReference type="OrthoDB" id="60092at2759"/>
<dbReference type="Pfam" id="PF04139">
    <property type="entry name" value="Rad9"/>
    <property type="match status" value="1"/>
</dbReference>
<reference evidence="2" key="1">
    <citation type="submission" date="2022-07" db="EMBL/GenBank/DDBJ databases">
        <title>Phylogenomic reconstructions and comparative analyses of Kickxellomycotina fungi.</title>
        <authorList>
            <person name="Reynolds N.K."/>
            <person name="Stajich J.E."/>
            <person name="Barry K."/>
            <person name="Grigoriev I.V."/>
            <person name="Crous P."/>
            <person name="Smith M.E."/>
        </authorList>
    </citation>
    <scope>NUCLEOTIDE SEQUENCE</scope>
    <source>
        <strain evidence="2">NRRL 1565</strain>
    </source>
</reference>
<dbReference type="GO" id="GO:0006281">
    <property type="term" value="P:DNA repair"/>
    <property type="evidence" value="ECO:0007669"/>
    <property type="project" value="TreeGrafter"/>
</dbReference>
<dbReference type="Gene3D" id="3.70.10.10">
    <property type="match status" value="1"/>
</dbReference>
<dbReference type="PANTHER" id="PTHR15237:SF0">
    <property type="entry name" value="CELL CYCLE CHECKPOINT CONTROL PROTEIN"/>
    <property type="match status" value="1"/>
</dbReference>
<dbReference type="GO" id="GO:0030896">
    <property type="term" value="C:checkpoint clamp complex"/>
    <property type="evidence" value="ECO:0007669"/>
    <property type="project" value="InterPro"/>
</dbReference>
<dbReference type="InterPro" id="IPR007268">
    <property type="entry name" value="Rad9/Ddc1"/>
</dbReference>
<dbReference type="GO" id="GO:0071479">
    <property type="term" value="P:cellular response to ionizing radiation"/>
    <property type="evidence" value="ECO:0007669"/>
    <property type="project" value="TreeGrafter"/>
</dbReference>
<accession>A0A9W8HP36</accession>
<feature type="region of interest" description="Disordered" evidence="1">
    <location>
        <begin position="290"/>
        <end position="339"/>
    </location>
</feature>
<dbReference type="InterPro" id="IPR046938">
    <property type="entry name" value="DNA_clamp_sf"/>
</dbReference>
<feature type="non-terminal residue" evidence="2">
    <location>
        <position position="339"/>
    </location>
</feature>
<comment type="caution">
    <text evidence="2">The sequence shown here is derived from an EMBL/GenBank/DDBJ whole genome shotgun (WGS) entry which is preliminary data.</text>
</comment>
<proteinExistence type="predicted"/>
<dbReference type="PANTHER" id="PTHR15237">
    <property type="entry name" value="DNA REPAIR PROTEIN RAD9"/>
    <property type="match status" value="1"/>
</dbReference>
<evidence type="ECO:0000256" key="1">
    <source>
        <dbReference type="SAM" id="MobiDB-lite"/>
    </source>
</evidence>
<evidence type="ECO:0000313" key="2">
    <source>
        <dbReference type="EMBL" id="KAJ2792228.1"/>
    </source>
</evidence>
<dbReference type="Proteomes" id="UP001140094">
    <property type="component" value="Unassembled WGS sequence"/>
</dbReference>
<protein>
    <recommendedName>
        <fullName evidence="4">Rad9-domain-containing protein</fullName>
    </recommendedName>
</protein>
<evidence type="ECO:0008006" key="4">
    <source>
        <dbReference type="Google" id="ProtNLM"/>
    </source>
</evidence>
<dbReference type="GO" id="GO:0000076">
    <property type="term" value="P:DNA replication checkpoint signaling"/>
    <property type="evidence" value="ECO:0007669"/>
    <property type="project" value="TreeGrafter"/>
</dbReference>